<dbReference type="InterPro" id="IPR044730">
    <property type="entry name" value="RNase_H-like_dom_plant"/>
</dbReference>
<dbReference type="Proteomes" id="UP001632038">
    <property type="component" value="Unassembled WGS sequence"/>
</dbReference>
<reference evidence="3" key="1">
    <citation type="journal article" date="2024" name="IScience">
        <title>Strigolactones Initiate the Formation of Haustorium-like Structures in Castilleja.</title>
        <authorList>
            <person name="Buerger M."/>
            <person name="Peterson D."/>
            <person name="Chory J."/>
        </authorList>
    </citation>
    <scope>NUCLEOTIDE SEQUENCE [LARGE SCALE GENOMIC DNA]</scope>
</reference>
<evidence type="ECO:0000259" key="1">
    <source>
        <dbReference type="Pfam" id="PF13456"/>
    </source>
</evidence>
<dbReference type="Gene3D" id="3.30.420.10">
    <property type="entry name" value="Ribonuclease H-like superfamily/Ribonuclease H"/>
    <property type="match status" value="1"/>
</dbReference>
<evidence type="ECO:0000313" key="2">
    <source>
        <dbReference type="EMBL" id="KAL3640502.1"/>
    </source>
</evidence>
<dbReference type="EMBL" id="JAVIJP010000017">
    <property type="protein sequence ID" value="KAL3640502.1"/>
    <property type="molecule type" value="Genomic_DNA"/>
</dbReference>
<dbReference type="InterPro" id="IPR036397">
    <property type="entry name" value="RNaseH_sf"/>
</dbReference>
<name>A0ABD3DHQ4_9LAMI</name>
<comment type="caution">
    <text evidence="2">The sequence shown here is derived from an EMBL/GenBank/DDBJ whole genome shotgun (WGS) entry which is preliminary data.</text>
</comment>
<dbReference type="InterPro" id="IPR002156">
    <property type="entry name" value="RNaseH_domain"/>
</dbReference>
<organism evidence="2 3">
    <name type="scientific">Castilleja foliolosa</name>
    <dbReference type="NCBI Taxonomy" id="1961234"/>
    <lineage>
        <taxon>Eukaryota</taxon>
        <taxon>Viridiplantae</taxon>
        <taxon>Streptophyta</taxon>
        <taxon>Embryophyta</taxon>
        <taxon>Tracheophyta</taxon>
        <taxon>Spermatophyta</taxon>
        <taxon>Magnoliopsida</taxon>
        <taxon>eudicotyledons</taxon>
        <taxon>Gunneridae</taxon>
        <taxon>Pentapetalae</taxon>
        <taxon>asterids</taxon>
        <taxon>lamiids</taxon>
        <taxon>Lamiales</taxon>
        <taxon>Orobanchaceae</taxon>
        <taxon>Pedicularideae</taxon>
        <taxon>Castillejinae</taxon>
        <taxon>Castilleja</taxon>
    </lineage>
</organism>
<dbReference type="InterPro" id="IPR012337">
    <property type="entry name" value="RNaseH-like_sf"/>
</dbReference>
<accession>A0ABD3DHQ4</accession>
<proteinExistence type="predicted"/>
<evidence type="ECO:0000313" key="3">
    <source>
        <dbReference type="Proteomes" id="UP001632038"/>
    </source>
</evidence>
<sequence>MADTVSVEKIKAFWHSQVHDPDKWELNKVFDEKLLCYSPVSARDMDAKLMFLDIKLFRADLVISVTKKTKDHWLSIVKTLHDRSSTNQVWKAPPNGWVKINMDTSFSNGAAVSGLILRNWNGSLLLAAAYHHQCLDPLTAECIALLDACLTAHDLKIHKACFESDCLDAISLIMGNSLNTFWRAEPVVDKILKLKKEWPQWSFAFSPRCTNEAAHSLARWASTNGCFGLIPLNSVPINVFCDGGFPLVDSVHV</sequence>
<dbReference type="InterPro" id="IPR052929">
    <property type="entry name" value="RNase_H-like_EbsB-rel"/>
</dbReference>
<dbReference type="PANTHER" id="PTHR47074:SF11">
    <property type="entry name" value="REVERSE TRANSCRIPTASE-LIKE PROTEIN"/>
    <property type="match status" value="1"/>
</dbReference>
<dbReference type="AlphaFoldDB" id="A0ABD3DHQ4"/>
<gene>
    <name evidence="2" type="ORF">CASFOL_015470</name>
</gene>
<dbReference type="Pfam" id="PF13456">
    <property type="entry name" value="RVT_3"/>
    <property type="match status" value="1"/>
</dbReference>
<keyword evidence="3" id="KW-1185">Reference proteome</keyword>
<dbReference type="SUPFAM" id="SSF53098">
    <property type="entry name" value="Ribonuclease H-like"/>
    <property type="match status" value="1"/>
</dbReference>
<dbReference type="PANTHER" id="PTHR47074">
    <property type="entry name" value="BNAC02G40300D PROTEIN"/>
    <property type="match status" value="1"/>
</dbReference>
<protein>
    <recommendedName>
        <fullName evidence="1">RNase H type-1 domain-containing protein</fullName>
    </recommendedName>
</protein>
<feature type="domain" description="RNase H type-1" evidence="1">
    <location>
        <begin position="101"/>
        <end position="221"/>
    </location>
</feature>
<dbReference type="CDD" id="cd06222">
    <property type="entry name" value="RNase_H_like"/>
    <property type="match status" value="1"/>
</dbReference>